<dbReference type="SUPFAM" id="SSF53613">
    <property type="entry name" value="Ribokinase-like"/>
    <property type="match status" value="1"/>
</dbReference>
<evidence type="ECO:0000256" key="4">
    <source>
        <dbReference type="ARBA" id="ARBA00022679"/>
    </source>
</evidence>
<comment type="catalytic activity">
    <reaction evidence="12">
        <text>D-ribose + ATP = D-ribose 5-phosphate + ADP + H(+)</text>
        <dbReference type="Rhea" id="RHEA:13697"/>
        <dbReference type="ChEBI" id="CHEBI:15378"/>
        <dbReference type="ChEBI" id="CHEBI:30616"/>
        <dbReference type="ChEBI" id="CHEBI:47013"/>
        <dbReference type="ChEBI" id="CHEBI:78346"/>
        <dbReference type="ChEBI" id="CHEBI:456216"/>
        <dbReference type="EC" id="2.7.1.15"/>
    </reaction>
</comment>
<evidence type="ECO:0000256" key="7">
    <source>
        <dbReference type="ARBA" id="ARBA00022777"/>
    </source>
</evidence>
<sequence length="314" mass="32639">MTVVVLGSVNQDIVCEVEQLPRPGETVLALRSRTNLGGKGSNQAVAAARAGGRVEFIARIGRDADPGLRKSLRKYGVELTALREVRDARTGTAYITVADGENQIVVDPGANFRWESEPELDTMAEADLLRSAEVVVAQLEVPPNVVEWAARRARRFVLNAAPATTLPDELLRRCHPLIVNESELSALTGTTARTPEQAFHLARSLCLRGVESVVATLGAAGSVWAHRCDVPAPVAGGYQAAPQVNSVDSTGAGDAFVGALATALADGMPLGGAVAYATAAGALAVQTPGTHASYPTGDQIVTALAAIPVAQPLV</sequence>
<dbReference type="HAMAP" id="MF_01987">
    <property type="entry name" value="Ribokinase"/>
    <property type="match status" value="1"/>
</dbReference>
<dbReference type="RefSeq" id="WP_329407511.1">
    <property type="nucleotide sequence ID" value="NZ_CP109441.1"/>
</dbReference>
<comment type="subcellular location">
    <subcellularLocation>
        <location evidence="12">Cytoplasm</location>
    </subcellularLocation>
</comment>
<gene>
    <name evidence="12" type="primary">rbsK</name>
    <name evidence="14" type="ORF">OG563_36020</name>
</gene>
<feature type="binding site" evidence="12">
    <location>
        <position position="180"/>
    </location>
    <ligand>
        <name>ATP</name>
        <dbReference type="ChEBI" id="CHEBI:30616"/>
    </ligand>
</feature>
<comment type="similarity">
    <text evidence="12">Belongs to the carbohydrate kinase PfkB family. Ribokinase subfamily.</text>
</comment>
<accession>A0ABZ1YNF5</accession>
<comment type="cofactor">
    <cofactor evidence="12">
        <name>Mg(2+)</name>
        <dbReference type="ChEBI" id="CHEBI:18420"/>
    </cofactor>
    <text evidence="12">Requires a divalent cation, most likely magnesium in vivo, as an electrophilic catalyst to aid phosphoryl group transfer. It is the chelate of the metal and the nucleotide that is the actual substrate.</text>
</comment>
<name>A0ABZ1YNF5_9NOCA</name>
<evidence type="ECO:0000313" key="14">
    <source>
        <dbReference type="EMBL" id="WUV44538.1"/>
    </source>
</evidence>
<evidence type="ECO:0000256" key="9">
    <source>
        <dbReference type="ARBA" id="ARBA00022842"/>
    </source>
</evidence>
<feature type="binding site" evidence="12">
    <location>
        <position position="293"/>
    </location>
    <ligand>
        <name>K(+)</name>
        <dbReference type="ChEBI" id="CHEBI:29103"/>
    </ligand>
</feature>
<dbReference type="Pfam" id="PF00294">
    <property type="entry name" value="PfkB"/>
    <property type="match status" value="1"/>
</dbReference>
<keyword evidence="9 12" id="KW-0460">Magnesium</keyword>
<feature type="binding site" evidence="12">
    <location>
        <position position="287"/>
    </location>
    <ligand>
        <name>K(+)</name>
        <dbReference type="ChEBI" id="CHEBI:29103"/>
    </ligand>
</feature>
<evidence type="ECO:0000256" key="2">
    <source>
        <dbReference type="ARBA" id="ARBA00012035"/>
    </source>
</evidence>
<comment type="activity regulation">
    <text evidence="12">Activated by a monovalent cation that binds near, but not in, the active site. The most likely occupant of the site in vivo is potassium. Ion binding induces a conformational change that may alter substrate affinity.</text>
</comment>
<protein>
    <recommendedName>
        <fullName evidence="3 12">Ribokinase</fullName>
        <shortName evidence="12">RK</shortName>
        <ecNumber evidence="2 12">2.7.1.15</ecNumber>
    </recommendedName>
</protein>
<feature type="active site" description="Proton acceptor" evidence="12">
    <location>
        <position position="254"/>
    </location>
</feature>
<comment type="caution">
    <text evidence="12">Lacks conserved residue(s) required for the propagation of feature annotation.</text>
</comment>
<feature type="binding site" evidence="12">
    <location>
        <position position="248"/>
    </location>
    <ligand>
        <name>K(+)</name>
        <dbReference type="ChEBI" id="CHEBI:29103"/>
    </ligand>
</feature>
<feature type="binding site" evidence="12">
    <location>
        <begin position="216"/>
        <end position="221"/>
    </location>
    <ligand>
        <name>ATP</name>
        <dbReference type="ChEBI" id="CHEBI:30616"/>
    </ligand>
</feature>
<keyword evidence="4 12" id="KW-0808">Transferase</keyword>
<evidence type="ECO:0000256" key="3">
    <source>
        <dbReference type="ARBA" id="ARBA00016943"/>
    </source>
</evidence>
<evidence type="ECO:0000313" key="15">
    <source>
        <dbReference type="Proteomes" id="UP001432062"/>
    </source>
</evidence>
<comment type="function">
    <text evidence="12">Catalyzes the phosphorylation of ribose at O-5 in a reaction requiring ATP and magnesium. The resulting D-ribose-5-phosphate can then be used either for sythesis of nucleotides, histidine, and tryptophan, or as a component of the pentose phosphate pathway.</text>
</comment>
<keyword evidence="7 12" id="KW-0418">Kinase</keyword>
<dbReference type="PRINTS" id="PR00990">
    <property type="entry name" value="RIBOKINASE"/>
</dbReference>
<feature type="binding site" evidence="12">
    <location>
        <position position="254"/>
    </location>
    <ligand>
        <name>substrate</name>
    </ligand>
</feature>
<feature type="domain" description="Carbohydrate kinase PfkB" evidence="13">
    <location>
        <begin position="3"/>
        <end position="296"/>
    </location>
</feature>
<evidence type="ECO:0000256" key="10">
    <source>
        <dbReference type="ARBA" id="ARBA00022958"/>
    </source>
</evidence>
<feature type="binding site" evidence="12">
    <location>
        <position position="289"/>
    </location>
    <ligand>
        <name>K(+)</name>
        <dbReference type="ChEBI" id="CHEBI:29103"/>
    </ligand>
</feature>
<keyword evidence="12" id="KW-0963">Cytoplasm</keyword>
<evidence type="ECO:0000256" key="1">
    <source>
        <dbReference type="ARBA" id="ARBA00005380"/>
    </source>
</evidence>
<evidence type="ECO:0000256" key="12">
    <source>
        <dbReference type="HAMAP-Rule" id="MF_01987"/>
    </source>
</evidence>
<organism evidence="14 15">
    <name type="scientific">Nocardia vinacea</name>
    <dbReference type="NCBI Taxonomy" id="96468"/>
    <lineage>
        <taxon>Bacteria</taxon>
        <taxon>Bacillati</taxon>
        <taxon>Actinomycetota</taxon>
        <taxon>Actinomycetes</taxon>
        <taxon>Mycobacteriales</taxon>
        <taxon>Nocardiaceae</taxon>
        <taxon>Nocardia</taxon>
    </lineage>
</organism>
<dbReference type="Gene3D" id="3.40.1190.20">
    <property type="match status" value="1"/>
</dbReference>
<dbReference type="Proteomes" id="UP001432062">
    <property type="component" value="Chromosome"/>
</dbReference>
<comment type="similarity">
    <text evidence="1">Belongs to the carbohydrate kinase pfkB family.</text>
</comment>
<keyword evidence="6 12" id="KW-0547">Nucleotide-binding</keyword>
<dbReference type="InterPro" id="IPR002173">
    <property type="entry name" value="Carboh/pur_kinase_PfkB_CS"/>
</dbReference>
<keyword evidence="10 12" id="KW-0630">Potassium</keyword>
<dbReference type="InterPro" id="IPR011611">
    <property type="entry name" value="PfkB_dom"/>
</dbReference>
<dbReference type="CDD" id="cd01174">
    <property type="entry name" value="ribokinase"/>
    <property type="match status" value="1"/>
</dbReference>
<keyword evidence="8 12" id="KW-0067">ATP-binding</keyword>
<feature type="binding site" evidence="12">
    <location>
        <begin position="10"/>
        <end position="12"/>
    </location>
    <ligand>
        <name>substrate</name>
    </ligand>
</feature>
<dbReference type="InterPro" id="IPR002139">
    <property type="entry name" value="Ribo/fructo_kinase"/>
</dbReference>
<dbReference type="EMBL" id="CP109441">
    <property type="protein sequence ID" value="WUV44538.1"/>
    <property type="molecule type" value="Genomic_DNA"/>
</dbReference>
<feature type="binding site" evidence="12">
    <location>
        <position position="284"/>
    </location>
    <ligand>
        <name>K(+)</name>
        <dbReference type="ChEBI" id="CHEBI:29103"/>
    </ligand>
</feature>
<dbReference type="PANTHER" id="PTHR10584:SF166">
    <property type="entry name" value="RIBOKINASE"/>
    <property type="match status" value="1"/>
</dbReference>
<keyword evidence="5 12" id="KW-0479">Metal-binding</keyword>
<evidence type="ECO:0000256" key="11">
    <source>
        <dbReference type="ARBA" id="ARBA00023277"/>
    </source>
</evidence>
<proteinExistence type="inferred from homology"/>
<dbReference type="PANTHER" id="PTHR10584">
    <property type="entry name" value="SUGAR KINASE"/>
    <property type="match status" value="1"/>
</dbReference>
<feature type="binding site" evidence="12">
    <location>
        <begin position="253"/>
        <end position="254"/>
    </location>
    <ligand>
        <name>ATP</name>
        <dbReference type="ChEBI" id="CHEBI:30616"/>
    </ligand>
</feature>
<dbReference type="InterPro" id="IPR029056">
    <property type="entry name" value="Ribokinase-like"/>
</dbReference>
<keyword evidence="15" id="KW-1185">Reference proteome</keyword>
<dbReference type="EC" id="2.7.1.15" evidence="2 12"/>
<evidence type="ECO:0000256" key="8">
    <source>
        <dbReference type="ARBA" id="ARBA00022840"/>
    </source>
</evidence>
<keyword evidence="11 12" id="KW-0119">Carbohydrate metabolism</keyword>
<feature type="binding site" evidence="12">
    <location>
        <position position="140"/>
    </location>
    <ligand>
        <name>substrate</name>
    </ligand>
</feature>
<evidence type="ECO:0000256" key="6">
    <source>
        <dbReference type="ARBA" id="ARBA00022741"/>
    </source>
</evidence>
<evidence type="ECO:0000256" key="5">
    <source>
        <dbReference type="ARBA" id="ARBA00022723"/>
    </source>
</evidence>
<comment type="pathway">
    <text evidence="12">Carbohydrate metabolism; D-ribose degradation; D-ribose 5-phosphate from beta-D-ribopyranose: step 2/2.</text>
</comment>
<comment type="subunit">
    <text evidence="12">Homodimer.</text>
</comment>
<feature type="binding site" evidence="12">
    <location>
        <begin position="38"/>
        <end position="42"/>
    </location>
    <ligand>
        <name>substrate</name>
    </ligand>
</feature>
<dbReference type="PROSITE" id="PS00584">
    <property type="entry name" value="PFKB_KINASES_2"/>
    <property type="match status" value="1"/>
</dbReference>
<feature type="binding site" evidence="12">
    <location>
        <position position="250"/>
    </location>
    <ligand>
        <name>K(+)</name>
        <dbReference type="ChEBI" id="CHEBI:29103"/>
    </ligand>
</feature>
<reference evidence="14" key="1">
    <citation type="submission" date="2022-10" db="EMBL/GenBank/DDBJ databases">
        <title>The complete genomes of actinobacterial strains from the NBC collection.</title>
        <authorList>
            <person name="Joergensen T.S."/>
            <person name="Alvarez Arevalo M."/>
            <person name="Sterndorff E.B."/>
            <person name="Faurdal D."/>
            <person name="Vuksanovic O."/>
            <person name="Mourched A.-S."/>
            <person name="Charusanti P."/>
            <person name="Shaw S."/>
            <person name="Blin K."/>
            <person name="Weber T."/>
        </authorList>
    </citation>
    <scope>NUCLEOTIDE SEQUENCE</scope>
    <source>
        <strain evidence="14">NBC_01482</strain>
    </source>
</reference>
<evidence type="ECO:0000259" key="13">
    <source>
        <dbReference type="Pfam" id="PF00294"/>
    </source>
</evidence>
<dbReference type="InterPro" id="IPR011877">
    <property type="entry name" value="Ribokinase"/>
</dbReference>